<feature type="chain" id="PRO_5012023920" evidence="5">
    <location>
        <begin position="25"/>
        <end position="160"/>
    </location>
</feature>
<dbReference type="KEGG" id="dpg:DESPIGER_1874"/>
<sequence length="160" mass="17833">MRTYRRLLQIFFLALILGSASGCAMFQPADPGYNNPQRAQNIVRTASSQEGKQYRMGGASPSRGFDCSGLIWWAYRQNGLKVPRVTVDQARAGYAVPKSAPRPGDIMVFRTSSGPRGLHTGIYAGNNTFIHSPSRGKTVRRENMEPYWGDRLIAVRRIVI</sequence>
<dbReference type="OrthoDB" id="9807055at2"/>
<dbReference type="SUPFAM" id="SSF54001">
    <property type="entry name" value="Cysteine proteinases"/>
    <property type="match status" value="1"/>
</dbReference>
<evidence type="ECO:0000256" key="3">
    <source>
        <dbReference type="ARBA" id="ARBA00022801"/>
    </source>
</evidence>
<evidence type="ECO:0000256" key="4">
    <source>
        <dbReference type="ARBA" id="ARBA00022807"/>
    </source>
</evidence>
<protein>
    <submittedName>
        <fullName evidence="7">NLP/P60 family protein</fullName>
    </submittedName>
</protein>
<dbReference type="Gene3D" id="3.90.1720.10">
    <property type="entry name" value="endopeptidase domain like (from Nostoc punctiforme)"/>
    <property type="match status" value="1"/>
</dbReference>
<dbReference type="Proteomes" id="UP000186323">
    <property type="component" value="Chromosome I"/>
</dbReference>
<feature type="domain" description="NlpC/P60" evidence="6">
    <location>
        <begin position="36"/>
        <end position="159"/>
    </location>
</feature>
<evidence type="ECO:0000313" key="8">
    <source>
        <dbReference type="Proteomes" id="UP000186323"/>
    </source>
</evidence>
<keyword evidence="3" id="KW-0378">Hydrolase</keyword>
<evidence type="ECO:0000313" key="7">
    <source>
        <dbReference type="EMBL" id="SFV73703.1"/>
    </source>
</evidence>
<dbReference type="GO" id="GO:0008234">
    <property type="term" value="F:cysteine-type peptidase activity"/>
    <property type="evidence" value="ECO:0007669"/>
    <property type="project" value="UniProtKB-KW"/>
</dbReference>
<feature type="signal peptide" evidence="5">
    <location>
        <begin position="1"/>
        <end position="24"/>
    </location>
</feature>
<dbReference type="RefSeq" id="WP_072335807.1">
    <property type="nucleotide sequence ID" value="NZ_CALJDE010000025.1"/>
</dbReference>
<dbReference type="PROSITE" id="PS51257">
    <property type="entry name" value="PROKAR_LIPOPROTEIN"/>
    <property type="match status" value="1"/>
</dbReference>
<dbReference type="PANTHER" id="PTHR47053">
    <property type="entry name" value="MUREIN DD-ENDOPEPTIDASE MEPH-RELATED"/>
    <property type="match status" value="1"/>
</dbReference>
<keyword evidence="2" id="KW-0645">Protease</keyword>
<dbReference type="PANTHER" id="PTHR47053:SF1">
    <property type="entry name" value="MUREIN DD-ENDOPEPTIDASE MEPH-RELATED"/>
    <property type="match status" value="1"/>
</dbReference>
<dbReference type="InterPro" id="IPR038765">
    <property type="entry name" value="Papain-like_cys_pep_sf"/>
</dbReference>
<dbReference type="EMBL" id="LT630450">
    <property type="protein sequence ID" value="SFV73703.1"/>
    <property type="molecule type" value="Genomic_DNA"/>
</dbReference>
<evidence type="ECO:0000256" key="2">
    <source>
        <dbReference type="ARBA" id="ARBA00022670"/>
    </source>
</evidence>
<keyword evidence="5" id="KW-0732">Signal</keyword>
<dbReference type="GO" id="GO:0006508">
    <property type="term" value="P:proteolysis"/>
    <property type="evidence" value="ECO:0007669"/>
    <property type="project" value="UniProtKB-KW"/>
</dbReference>
<dbReference type="Pfam" id="PF00877">
    <property type="entry name" value="NLPC_P60"/>
    <property type="match status" value="1"/>
</dbReference>
<evidence type="ECO:0000256" key="1">
    <source>
        <dbReference type="ARBA" id="ARBA00007074"/>
    </source>
</evidence>
<comment type="similarity">
    <text evidence="1">Belongs to the peptidase C40 family.</text>
</comment>
<evidence type="ECO:0000256" key="5">
    <source>
        <dbReference type="SAM" id="SignalP"/>
    </source>
</evidence>
<organism evidence="7 8">
    <name type="scientific">Desulfovibrio piger</name>
    <dbReference type="NCBI Taxonomy" id="901"/>
    <lineage>
        <taxon>Bacteria</taxon>
        <taxon>Pseudomonadati</taxon>
        <taxon>Thermodesulfobacteriota</taxon>
        <taxon>Desulfovibrionia</taxon>
        <taxon>Desulfovibrionales</taxon>
        <taxon>Desulfovibrionaceae</taxon>
        <taxon>Desulfovibrio</taxon>
    </lineage>
</organism>
<evidence type="ECO:0000259" key="6">
    <source>
        <dbReference type="PROSITE" id="PS51935"/>
    </source>
</evidence>
<name>A0A1K1LG58_9BACT</name>
<dbReference type="PROSITE" id="PS51935">
    <property type="entry name" value="NLPC_P60"/>
    <property type="match status" value="1"/>
</dbReference>
<reference evidence="8" key="1">
    <citation type="submission" date="2016-10" db="EMBL/GenBank/DDBJ databases">
        <authorList>
            <person name="Wegmann U."/>
        </authorList>
    </citation>
    <scope>NUCLEOTIDE SEQUENCE [LARGE SCALE GENOMIC DNA]</scope>
</reference>
<accession>A0A1K1LG58</accession>
<proteinExistence type="inferred from homology"/>
<dbReference type="AlphaFoldDB" id="A0A1K1LG58"/>
<keyword evidence="4" id="KW-0788">Thiol protease</keyword>
<gene>
    <name evidence="7" type="ORF">DESPIGER_1874</name>
</gene>
<dbReference type="InterPro" id="IPR000064">
    <property type="entry name" value="NLP_P60_dom"/>
</dbReference>
<keyword evidence="8" id="KW-1185">Reference proteome</keyword>
<dbReference type="InterPro" id="IPR051202">
    <property type="entry name" value="Peptidase_C40"/>
</dbReference>